<dbReference type="InterPro" id="IPR016187">
    <property type="entry name" value="CTDL_fold"/>
</dbReference>
<dbReference type="PANTHER" id="PTHR23150:SF35">
    <property type="entry name" value="BLL6746 PROTEIN"/>
    <property type="match status" value="1"/>
</dbReference>
<feature type="signal peptide" evidence="1">
    <location>
        <begin position="1"/>
        <end position="25"/>
    </location>
</feature>
<organism evidence="3 4">
    <name type="scientific">Magnetovibrio blakemorei</name>
    <dbReference type="NCBI Taxonomy" id="28181"/>
    <lineage>
        <taxon>Bacteria</taxon>
        <taxon>Pseudomonadati</taxon>
        <taxon>Pseudomonadota</taxon>
        <taxon>Alphaproteobacteria</taxon>
        <taxon>Rhodospirillales</taxon>
        <taxon>Magnetovibrionaceae</taxon>
        <taxon>Magnetovibrio</taxon>
    </lineage>
</organism>
<reference evidence="4" key="1">
    <citation type="submission" date="2016-07" db="EMBL/GenBank/DDBJ databases">
        <authorList>
            <person name="Florea S."/>
            <person name="Webb J.S."/>
            <person name="Jaromczyk J."/>
            <person name="Schardl C.L."/>
        </authorList>
    </citation>
    <scope>NUCLEOTIDE SEQUENCE [LARGE SCALE GENOMIC DNA]</scope>
    <source>
        <strain evidence="4">MV-1</strain>
    </source>
</reference>
<gene>
    <name evidence="3" type="ORF">BEN30_01850</name>
</gene>
<evidence type="ECO:0000256" key="1">
    <source>
        <dbReference type="SAM" id="SignalP"/>
    </source>
</evidence>
<keyword evidence="1" id="KW-0732">Signal</keyword>
<name>A0A1E5QC28_9PROT</name>
<dbReference type="InterPro" id="IPR005532">
    <property type="entry name" value="SUMF_dom"/>
</dbReference>
<evidence type="ECO:0000313" key="3">
    <source>
        <dbReference type="EMBL" id="OEJ69607.1"/>
    </source>
</evidence>
<comment type="caution">
    <text evidence="3">The sequence shown here is derived from an EMBL/GenBank/DDBJ whole genome shotgun (WGS) entry which is preliminary data.</text>
</comment>
<keyword evidence="4" id="KW-1185">Reference proteome</keyword>
<protein>
    <recommendedName>
        <fullName evidence="2">Sulfatase-modifying factor enzyme-like domain-containing protein</fullName>
    </recommendedName>
</protein>
<accession>A0A1E5QC28</accession>
<dbReference type="InterPro" id="IPR051043">
    <property type="entry name" value="Sulfatase_Mod_Factor_Kinase"/>
</dbReference>
<dbReference type="AlphaFoldDB" id="A0A1E5QC28"/>
<dbReference type="PANTHER" id="PTHR23150">
    <property type="entry name" value="SULFATASE MODIFYING FACTOR 1, 2"/>
    <property type="match status" value="1"/>
</dbReference>
<feature type="domain" description="Sulfatase-modifying factor enzyme-like" evidence="2">
    <location>
        <begin position="42"/>
        <end position="268"/>
    </location>
</feature>
<sequence length="271" mass="30828">MHIRNFALSMSMLLLVISLAGVACADSASPRRFAGIKDCDACPELSIIPPGTFTMGTDSRHKYERPAHTVVIDKAFAIGVFEVSFDEWQICFDEGACGTEMPNDHKWGMGNRPVINITWHDTKLYLNWLRKKTGRTYRLPSEAEWEYATRAGTQTEFWWGDDIGLEKANCRNCGPEISHQSLPVDSFAPNPWGLYNVHGNVWEWTEDCWNPTYDGAPSTAKPRIDGDCQQRVMRSGSWYYFSKNLRSAWRAKNNAMVKSYGIGFRVVRELP</sequence>
<dbReference type="InterPro" id="IPR042095">
    <property type="entry name" value="SUMF_sf"/>
</dbReference>
<dbReference type="EMBL" id="MCGG01000002">
    <property type="protein sequence ID" value="OEJ69607.1"/>
    <property type="molecule type" value="Genomic_DNA"/>
</dbReference>
<feature type="chain" id="PRO_5009184197" description="Sulfatase-modifying factor enzyme-like domain-containing protein" evidence="1">
    <location>
        <begin position="26"/>
        <end position="271"/>
    </location>
</feature>
<dbReference type="Pfam" id="PF03781">
    <property type="entry name" value="FGE-sulfatase"/>
    <property type="match status" value="1"/>
</dbReference>
<dbReference type="Gene3D" id="3.90.1580.10">
    <property type="entry name" value="paralog of FGE (formylglycine-generating enzyme)"/>
    <property type="match status" value="1"/>
</dbReference>
<evidence type="ECO:0000313" key="4">
    <source>
        <dbReference type="Proteomes" id="UP000095347"/>
    </source>
</evidence>
<dbReference type="GO" id="GO:0120147">
    <property type="term" value="F:formylglycine-generating oxidase activity"/>
    <property type="evidence" value="ECO:0007669"/>
    <property type="project" value="TreeGrafter"/>
</dbReference>
<dbReference type="Proteomes" id="UP000095347">
    <property type="component" value="Unassembled WGS sequence"/>
</dbReference>
<dbReference type="STRING" id="28181.BEN30_01850"/>
<dbReference type="SUPFAM" id="SSF56436">
    <property type="entry name" value="C-type lectin-like"/>
    <property type="match status" value="1"/>
</dbReference>
<evidence type="ECO:0000259" key="2">
    <source>
        <dbReference type="Pfam" id="PF03781"/>
    </source>
</evidence>
<dbReference type="OrthoDB" id="9768004at2"/>
<dbReference type="PROSITE" id="PS51257">
    <property type="entry name" value="PROKAR_LIPOPROTEIN"/>
    <property type="match status" value="1"/>
</dbReference>
<proteinExistence type="predicted"/>